<name>A0A2U1LQD5_ARTAN</name>
<dbReference type="Proteomes" id="UP000245207">
    <property type="component" value="Unassembled WGS sequence"/>
</dbReference>
<protein>
    <submittedName>
        <fullName evidence="1">Uncharacterized protein</fullName>
    </submittedName>
</protein>
<accession>A0A2U1LQD5</accession>
<dbReference type="AlphaFoldDB" id="A0A2U1LQD5"/>
<proteinExistence type="predicted"/>
<comment type="caution">
    <text evidence="1">The sequence shown here is derived from an EMBL/GenBank/DDBJ whole genome shotgun (WGS) entry which is preliminary data.</text>
</comment>
<reference evidence="1 2" key="1">
    <citation type="journal article" date="2018" name="Mol. Plant">
        <title>The genome of Artemisia annua provides insight into the evolution of Asteraceae family and artemisinin biosynthesis.</title>
        <authorList>
            <person name="Shen Q."/>
            <person name="Zhang L."/>
            <person name="Liao Z."/>
            <person name="Wang S."/>
            <person name="Yan T."/>
            <person name="Shi P."/>
            <person name="Liu M."/>
            <person name="Fu X."/>
            <person name="Pan Q."/>
            <person name="Wang Y."/>
            <person name="Lv Z."/>
            <person name="Lu X."/>
            <person name="Zhang F."/>
            <person name="Jiang W."/>
            <person name="Ma Y."/>
            <person name="Chen M."/>
            <person name="Hao X."/>
            <person name="Li L."/>
            <person name="Tang Y."/>
            <person name="Lv G."/>
            <person name="Zhou Y."/>
            <person name="Sun X."/>
            <person name="Brodelius P.E."/>
            <person name="Rose J.K.C."/>
            <person name="Tang K."/>
        </authorList>
    </citation>
    <scope>NUCLEOTIDE SEQUENCE [LARGE SCALE GENOMIC DNA]</scope>
    <source>
        <strain evidence="2">cv. Huhao1</strain>
        <tissue evidence="1">Leaf</tissue>
    </source>
</reference>
<gene>
    <name evidence="1" type="ORF">CTI12_AA466750</name>
</gene>
<keyword evidence="2" id="KW-1185">Reference proteome</keyword>
<dbReference type="EMBL" id="PKPP01008245">
    <property type="protein sequence ID" value="PWA51205.1"/>
    <property type="molecule type" value="Genomic_DNA"/>
</dbReference>
<evidence type="ECO:0000313" key="1">
    <source>
        <dbReference type="EMBL" id="PWA51205.1"/>
    </source>
</evidence>
<organism evidence="1 2">
    <name type="scientific">Artemisia annua</name>
    <name type="common">Sweet wormwood</name>
    <dbReference type="NCBI Taxonomy" id="35608"/>
    <lineage>
        <taxon>Eukaryota</taxon>
        <taxon>Viridiplantae</taxon>
        <taxon>Streptophyta</taxon>
        <taxon>Embryophyta</taxon>
        <taxon>Tracheophyta</taxon>
        <taxon>Spermatophyta</taxon>
        <taxon>Magnoliopsida</taxon>
        <taxon>eudicotyledons</taxon>
        <taxon>Gunneridae</taxon>
        <taxon>Pentapetalae</taxon>
        <taxon>asterids</taxon>
        <taxon>campanulids</taxon>
        <taxon>Asterales</taxon>
        <taxon>Asteraceae</taxon>
        <taxon>Asteroideae</taxon>
        <taxon>Anthemideae</taxon>
        <taxon>Artemisiinae</taxon>
        <taxon>Artemisia</taxon>
    </lineage>
</organism>
<sequence>MELLMTQVTRTSRIIICPDHRQVFPNQPDDRCRADNLCMPKQTYFFRATTSQKGWPILSDGFEPFLVKIAPTGYKSLVNCAGNMSELLAKLGFETFDIGESEVTSVFMRSS</sequence>
<evidence type="ECO:0000313" key="2">
    <source>
        <dbReference type="Proteomes" id="UP000245207"/>
    </source>
</evidence>